<dbReference type="RefSeq" id="XP_001592650.1">
    <property type="nucleotide sequence ID" value="XM_001592600.1"/>
</dbReference>
<protein>
    <submittedName>
        <fullName evidence="2">Uncharacterized protein</fullName>
    </submittedName>
</protein>
<sequence>MVVKRGDITNSNRKRRIGTKPQRSSLKNSPHGVGLLNFIMYTGFDHDYDLPSEHLQSSWTPSGNLPRTPLCQGSSPEVLESEKIRFS</sequence>
<accession>A7ENJ2</accession>
<evidence type="ECO:0000313" key="3">
    <source>
        <dbReference type="Proteomes" id="UP000001312"/>
    </source>
</evidence>
<organism evidence="2 3">
    <name type="scientific">Sclerotinia sclerotiorum (strain ATCC 18683 / 1980 / Ss-1)</name>
    <name type="common">White mold</name>
    <name type="synonym">Whetzelinia sclerotiorum</name>
    <dbReference type="NCBI Taxonomy" id="665079"/>
    <lineage>
        <taxon>Eukaryota</taxon>
        <taxon>Fungi</taxon>
        <taxon>Dikarya</taxon>
        <taxon>Ascomycota</taxon>
        <taxon>Pezizomycotina</taxon>
        <taxon>Leotiomycetes</taxon>
        <taxon>Helotiales</taxon>
        <taxon>Sclerotiniaceae</taxon>
        <taxon>Sclerotinia</taxon>
    </lineage>
</organism>
<evidence type="ECO:0000313" key="2">
    <source>
        <dbReference type="EMBL" id="EDO04408.1"/>
    </source>
</evidence>
<name>A7ENJ2_SCLS1</name>
<dbReference type="InParanoid" id="A7ENJ2"/>
<dbReference type="EMBL" id="CH476628">
    <property type="protein sequence ID" value="EDO04408.1"/>
    <property type="molecule type" value="Genomic_DNA"/>
</dbReference>
<dbReference type="KEGG" id="ssl:SS1G_06891"/>
<proteinExistence type="predicted"/>
<dbReference type="AlphaFoldDB" id="A7ENJ2"/>
<feature type="region of interest" description="Disordered" evidence="1">
    <location>
        <begin position="1"/>
        <end position="29"/>
    </location>
</feature>
<evidence type="ECO:0000256" key="1">
    <source>
        <dbReference type="SAM" id="MobiDB-lite"/>
    </source>
</evidence>
<feature type="compositionally biased region" description="Polar residues" evidence="1">
    <location>
        <begin position="54"/>
        <end position="75"/>
    </location>
</feature>
<dbReference type="GeneID" id="5488770"/>
<reference evidence="3" key="1">
    <citation type="journal article" date="2011" name="PLoS Genet.">
        <title>Genomic analysis of the necrotrophic fungal pathogens Sclerotinia sclerotiorum and Botrytis cinerea.</title>
        <authorList>
            <person name="Amselem J."/>
            <person name="Cuomo C.A."/>
            <person name="van Kan J.A."/>
            <person name="Viaud M."/>
            <person name="Benito E.P."/>
            <person name="Couloux A."/>
            <person name="Coutinho P.M."/>
            <person name="de Vries R.P."/>
            <person name="Dyer P.S."/>
            <person name="Fillinger S."/>
            <person name="Fournier E."/>
            <person name="Gout L."/>
            <person name="Hahn M."/>
            <person name="Kohn L."/>
            <person name="Lapalu N."/>
            <person name="Plummer K.M."/>
            <person name="Pradier J.M."/>
            <person name="Quevillon E."/>
            <person name="Sharon A."/>
            <person name="Simon A."/>
            <person name="ten Have A."/>
            <person name="Tudzynski B."/>
            <person name="Tudzynski P."/>
            <person name="Wincker P."/>
            <person name="Andrew M."/>
            <person name="Anthouard V."/>
            <person name="Beever R.E."/>
            <person name="Beffa R."/>
            <person name="Benoit I."/>
            <person name="Bouzid O."/>
            <person name="Brault B."/>
            <person name="Chen Z."/>
            <person name="Choquer M."/>
            <person name="Collemare J."/>
            <person name="Cotton P."/>
            <person name="Danchin E.G."/>
            <person name="Da Silva C."/>
            <person name="Gautier A."/>
            <person name="Giraud C."/>
            <person name="Giraud T."/>
            <person name="Gonzalez C."/>
            <person name="Grossetete S."/>
            <person name="Guldener U."/>
            <person name="Henrissat B."/>
            <person name="Howlett B.J."/>
            <person name="Kodira C."/>
            <person name="Kretschmer M."/>
            <person name="Lappartient A."/>
            <person name="Leroch M."/>
            <person name="Levis C."/>
            <person name="Mauceli E."/>
            <person name="Neuveglise C."/>
            <person name="Oeser B."/>
            <person name="Pearson M."/>
            <person name="Poulain J."/>
            <person name="Poussereau N."/>
            <person name="Quesneville H."/>
            <person name="Rascle C."/>
            <person name="Schumacher J."/>
            <person name="Segurens B."/>
            <person name="Sexton A."/>
            <person name="Silva E."/>
            <person name="Sirven C."/>
            <person name="Soanes D.M."/>
            <person name="Talbot N.J."/>
            <person name="Templeton M."/>
            <person name="Yandava C."/>
            <person name="Yarden O."/>
            <person name="Zeng Q."/>
            <person name="Rollins J.A."/>
            <person name="Lebrun M.H."/>
            <person name="Dickman M."/>
        </authorList>
    </citation>
    <scope>NUCLEOTIDE SEQUENCE [LARGE SCALE GENOMIC DNA]</scope>
    <source>
        <strain evidence="3">ATCC 18683 / 1980 / Ss-1</strain>
    </source>
</reference>
<gene>
    <name evidence="2" type="ORF">SS1G_06891</name>
</gene>
<feature type="region of interest" description="Disordered" evidence="1">
    <location>
        <begin position="52"/>
        <end position="87"/>
    </location>
</feature>
<dbReference type="Proteomes" id="UP000001312">
    <property type="component" value="Unassembled WGS sequence"/>
</dbReference>
<keyword evidence="3" id="KW-1185">Reference proteome</keyword>